<name>A0A814ZW38_9BILA</name>
<evidence type="ECO:0000313" key="2">
    <source>
        <dbReference type="Proteomes" id="UP000663845"/>
    </source>
</evidence>
<accession>A0A814ZW38</accession>
<evidence type="ECO:0000313" key="1">
    <source>
        <dbReference type="EMBL" id="CAF1248402.1"/>
    </source>
</evidence>
<comment type="caution">
    <text evidence="1">The sequence shown here is derived from an EMBL/GenBank/DDBJ whole genome shotgun (WGS) entry which is preliminary data.</text>
</comment>
<sequence length="185" mass="21347">MEPSAVSYPTLSLCYLPSTSFSSPILTHLNINVETFDDCFYLLDGRLRKLTTLCVDAYHMDTFEEIVHNMHLYIWNSKSQKLNGLMTFSSDNCQLQPIIEYPHLTILDVNFAHIDYVEQFLNETKTFVPNLTKFGVSSVDELKAVTKDFTRKETRRNCAKVKKIFTIDPLVHSKSLCLYFPSLCK</sequence>
<organism evidence="1 2">
    <name type="scientific">Adineta steineri</name>
    <dbReference type="NCBI Taxonomy" id="433720"/>
    <lineage>
        <taxon>Eukaryota</taxon>
        <taxon>Metazoa</taxon>
        <taxon>Spiralia</taxon>
        <taxon>Gnathifera</taxon>
        <taxon>Rotifera</taxon>
        <taxon>Eurotatoria</taxon>
        <taxon>Bdelloidea</taxon>
        <taxon>Adinetida</taxon>
        <taxon>Adinetidae</taxon>
        <taxon>Adineta</taxon>
    </lineage>
</organism>
<dbReference type="Proteomes" id="UP000663845">
    <property type="component" value="Unassembled WGS sequence"/>
</dbReference>
<proteinExistence type="predicted"/>
<dbReference type="AlphaFoldDB" id="A0A814ZW38"/>
<reference evidence="1" key="1">
    <citation type="submission" date="2021-02" db="EMBL/GenBank/DDBJ databases">
        <authorList>
            <person name="Nowell W R."/>
        </authorList>
    </citation>
    <scope>NUCLEOTIDE SEQUENCE</scope>
</reference>
<dbReference type="EMBL" id="CAJNOG010000451">
    <property type="protein sequence ID" value="CAF1248402.1"/>
    <property type="molecule type" value="Genomic_DNA"/>
</dbReference>
<protein>
    <submittedName>
        <fullName evidence="1">Uncharacterized protein</fullName>
    </submittedName>
</protein>
<gene>
    <name evidence="1" type="ORF">JYZ213_LOCUS29474</name>
</gene>